<comment type="caution">
    <text evidence="2">The sequence shown here is derived from an EMBL/GenBank/DDBJ whole genome shotgun (WGS) entry which is preliminary data.</text>
</comment>
<feature type="domain" description="AB hydrolase-1" evidence="1">
    <location>
        <begin position="26"/>
        <end position="240"/>
    </location>
</feature>
<reference evidence="3" key="1">
    <citation type="journal article" date="2019" name="Int. J. Syst. Evol. Microbiol.">
        <title>The Global Catalogue of Microorganisms (GCM) 10K type strain sequencing project: providing services to taxonomists for standard genome sequencing and annotation.</title>
        <authorList>
            <consortium name="The Broad Institute Genomics Platform"/>
            <consortium name="The Broad Institute Genome Sequencing Center for Infectious Disease"/>
            <person name="Wu L."/>
            <person name="Ma J."/>
        </authorList>
    </citation>
    <scope>NUCLEOTIDE SEQUENCE [LARGE SCALE GENOMIC DNA]</scope>
    <source>
        <strain evidence="3">CGMCC 4.7677</strain>
    </source>
</reference>
<dbReference type="EMBL" id="BNAU01000001">
    <property type="protein sequence ID" value="GHE76075.1"/>
    <property type="molecule type" value="Genomic_DNA"/>
</dbReference>
<proteinExistence type="predicted"/>
<keyword evidence="2" id="KW-0378">Hydrolase</keyword>
<dbReference type="Proteomes" id="UP000605897">
    <property type="component" value="Unassembled WGS sequence"/>
</dbReference>
<dbReference type="Pfam" id="PF12697">
    <property type="entry name" value="Abhydrolase_6"/>
    <property type="match status" value="1"/>
</dbReference>
<name>A0ABQ3IDK9_9PSEU</name>
<dbReference type="PANTHER" id="PTHR43194">
    <property type="entry name" value="HYDROLASE ALPHA/BETA FOLD FAMILY"/>
    <property type="match status" value="1"/>
</dbReference>
<organism evidence="2 3">
    <name type="scientific">Amycolatopsis deserti</name>
    <dbReference type="NCBI Taxonomy" id="185696"/>
    <lineage>
        <taxon>Bacteria</taxon>
        <taxon>Bacillati</taxon>
        <taxon>Actinomycetota</taxon>
        <taxon>Actinomycetes</taxon>
        <taxon>Pseudonocardiales</taxon>
        <taxon>Pseudonocardiaceae</taxon>
        <taxon>Amycolatopsis</taxon>
    </lineage>
</organism>
<evidence type="ECO:0000259" key="1">
    <source>
        <dbReference type="Pfam" id="PF12697"/>
    </source>
</evidence>
<dbReference type="InterPro" id="IPR050228">
    <property type="entry name" value="Carboxylesterase_BioH"/>
</dbReference>
<dbReference type="SUPFAM" id="SSF53474">
    <property type="entry name" value="alpha/beta-Hydrolases"/>
    <property type="match status" value="1"/>
</dbReference>
<evidence type="ECO:0000313" key="3">
    <source>
        <dbReference type="Proteomes" id="UP000605897"/>
    </source>
</evidence>
<accession>A0ABQ3IDK9</accession>
<protein>
    <submittedName>
        <fullName evidence="2">Alpha/beta hydrolase</fullName>
    </submittedName>
</protein>
<dbReference type="PRINTS" id="PR00111">
    <property type="entry name" value="ABHYDROLASE"/>
</dbReference>
<dbReference type="PANTHER" id="PTHR43194:SF2">
    <property type="entry name" value="PEROXISOMAL MEMBRANE PROTEIN LPX1"/>
    <property type="match status" value="1"/>
</dbReference>
<gene>
    <name evidence="2" type="primary">mhpC</name>
    <name evidence="2" type="ORF">GCM10017786_01220</name>
</gene>
<dbReference type="InterPro" id="IPR029058">
    <property type="entry name" value="AB_hydrolase_fold"/>
</dbReference>
<dbReference type="GO" id="GO:0016787">
    <property type="term" value="F:hydrolase activity"/>
    <property type="evidence" value="ECO:0007669"/>
    <property type="project" value="UniProtKB-KW"/>
</dbReference>
<sequence>MTRRLPELEVLGPDTSAASGSGLPPLLFVPGLGHSARCWDNWRMAANQAGYLAYAMSLRGHGASTGPLLTSRLGQYRDDVIRVAAQLPAQPVLVGHSMGGLVSLMAAARHRVRGLVLVASVAARPGVGSFLSVARQHPGDAIQMVVGRTLPMRPEYLYEALDRASARRWIAEAGKEAPLAQHQIIFHRPPKAPLGDPRILCVAATADRLVPLTDVKDTARRYGAALHQFDRIGHNMMQDDGWEIVWADVHAWLRRVIR</sequence>
<evidence type="ECO:0000313" key="2">
    <source>
        <dbReference type="EMBL" id="GHE76075.1"/>
    </source>
</evidence>
<keyword evidence="3" id="KW-1185">Reference proteome</keyword>
<dbReference type="InterPro" id="IPR000073">
    <property type="entry name" value="AB_hydrolase_1"/>
</dbReference>
<dbReference type="RefSeq" id="WP_191242508.1">
    <property type="nucleotide sequence ID" value="NZ_BNAU01000001.1"/>
</dbReference>
<dbReference type="Gene3D" id="3.40.50.1820">
    <property type="entry name" value="alpha/beta hydrolase"/>
    <property type="match status" value="1"/>
</dbReference>